<feature type="region of interest" description="Disordered" evidence="1">
    <location>
        <begin position="431"/>
        <end position="460"/>
    </location>
</feature>
<reference evidence="3 4" key="1">
    <citation type="submission" date="2018-02" db="EMBL/GenBank/DDBJ databases">
        <title>Genome sequencing of Solimonas sp. HR-BB.</title>
        <authorList>
            <person name="Lee Y."/>
            <person name="Jeon C.O."/>
        </authorList>
    </citation>
    <scope>NUCLEOTIDE SEQUENCE [LARGE SCALE GENOMIC DNA]</scope>
    <source>
        <strain evidence="3 4">HR-BB</strain>
    </source>
</reference>
<keyword evidence="4" id="KW-1185">Reference proteome</keyword>
<evidence type="ECO:0000313" key="4">
    <source>
        <dbReference type="Proteomes" id="UP000238220"/>
    </source>
</evidence>
<gene>
    <name evidence="3" type="ORF">C3942_19250</name>
</gene>
<comment type="caution">
    <text evidence="3">The sequence shown here is derived from an EMBL/GenBank/DDBJ whole genome shotgun (WGS) entry which is preliminary data.</text>
</comment>
<feature type="chain" id="PRO_5015566591" evidence="2">
    <location>
        <begin position="25"/>
        <end position="460"/>
    </location>
</feature>
<feature type="compositionally biased region" description="Polar residues" evidence="1">
    <location>
        <begin position="431"/>
        <end position="441"/>
    </location>
</feature>
<dbReference type="OrthoDB" id="178023at2"/>
<evidence type="ECO:0000256" key="2">
    <source>
        <dbReference type="SAM" id="SignalP"/>
    </source>
</evidence>
<keyword evidence="2" id="KW-0732">Signal</keyword>
<dbReference type="InterPro" id="IPR006311">
    <property type="entry name" value="TAT_signal"/>
</dbReference>
<feature type="signal peptide" evidence="2">
    <location>
        <begin position="1"/>
        <end position="24"/>
    </location>
</feature>
<dbReference type="PROSITE" id="PS51318">
    <property type="entry name" value="TAT"/>
    <property type="match status" value="1"/>
</dbReference>
<dbReference type="AlphaFoldDB" id="A0A2S5TBB0"/>
<dbReference type="EMBL" id="PSNW01000014">
    <property type="protein sequence ID" value="PPE72245.1"/>
    <property type="molecule type" value="Genomic_DNA"/>
</dbReference>
<dbReference type="CDD" id="cd16329">
    <property type="entry name" value="LolA_like"/>
    <property type="match status" value="1"/>
</dbReference>
<name>A0A2S5TBB0_9GAMM</name>
<proteinExistence type="predicted"/>
<dbReference type="RefSeq" id="WP_104232000.1">
    <property type="nucleotide sequence ID" value="NZ_PSNW01000014.1"/>
</dbReference>
<organism evidence="3 4">
    <name type="scientific">Solimonas fluminis</name>
    <dbReference type="NCBI Taxonomy" id="2086571"/>
    <lineage>
        <taxon>Bacteria</taxon>
        <taxon>Pseudomonadati</taxon>
        <taxon>Pseudomonadota</taxon>
        <taxon>Gammaproteobacteria</taxon>
        <taxon>Nevskiales</taxon>
        <taxon>Nevskiaceae</taxon>
        <taxon>Solimonas</taxon>
    </lineage>
</organism>
<accession>A0A2S5TBB0</accession>
<dbReference type="Pfam" id="PF07044">
    <property type="entry name" value="DUF1329"/>
    <property type="match status" value="1"/>
</dbReference>
<dbReference type="InterPro" id="IPR010752">
    <property type="entry name" value="DUF1329"/>
</dbReference>
<dbReference type="Proteomes" id="UP000238220">
    <property type="component" value="Unassembled WGS sequence"/>
</dbReference>
<dbReference type="Gene3D" id="2.50.20.10">
    <property type="entry name" value="Lipoprotein localisation LolA/LolB/LppX"/>
    <property type="match status" value="1"/>
</dbReference>
<sequence length="460" mass="51339">MISSRRIRLRTLAAAAIPALFAAAAQGAVSADEAKALGTTLTPTGAEMAGNADGSIPAWSGKWLGAPDHVKYDGKRNADPYPGEKPLFTITAANMAQYSAKLSEGQKALFKKYPDTFRIIVYPTHRDFRHTDLVNQNVKLNATSAQLSNEGLTLKGAYGGPAFPIPKSGIEVVYNVITLVGPWIYDAPNVGAYVQPGGGISWSRTTLSVFNPYLKGDNRAGWKDSDIQSMSITIQKAPPRTNGKMSFTVNTLDYFGAPRQAWQYDPGTRRLRKSPDVGFDFPMDSGPRTVDEQNGFNGSPERYDWKLVDRREVYVPFHTNRLEDPSTKYAELVSTSGHPKPDFIRYELRRVWVVEGTLKKGSRHIYGKRRLYVEEDSWQVLLADNYDTRGDLWRVVENCAAYAYDGKFYYLNASFYHDLVSRAYSAENITSEEPTSNQFNHRQPLPGEFTTDGVRRRGGT</sequence>
<evidence type="ECO:0000256" key="1">
    <source>
        <dbReference type="SAM" id="MobiDB-lite"/>
    </source>
</evidence>
<protein>
    <submittedName>
        <fullName evidence="3">DUF1329 domain-containing protein</fullName>
    </submittedName>
</protein>
<evidence type="ECO:0000313" key="3">
    <source>
        <dbReference type="EMBL" id="PPE72245.1"/>
    </source>
</evidence>